<evidence type="ECO:0000256" key="15">
    <source>
        <dbReference type="PIRSR" id="PIRSR000724-2"/>
    </source>
</evidence>
<evidence type="ECO:0000256" key="13">
    <source>
        <dbReference type="HAMAP-Rule" id="MF_00145"/>
    </source>
</evidence>
<evidence type="ECO:0000313" key="17">
    <source>
        <dbReference type="EMBL" id="OGL73978.1"/>
    </source>
</evidence>
<feature type="binding site" evidence="13">
    <location>
        <position position="152"/>
    </location>
    <ligand>
        <name>substrate</name>
    </ligand>
</feature>
<evidence type="ECO:0000256" key="4">
    <source>
        <dbReference type="ARBA" id="ARBA00011245"/>
    </source>
</evidence>
<comment type="subcellular location">
    <subcellularLocation>
        <location evidence="13">Cytoplasm</location>
    </subcellularLocation>
</comment>
<proteinExistence type="inferred from homology"/>
<dbReference type="UniPathway" id="UPA00109">
    <property type="reaction ID" value="UER00185"/>
</dbReference>
<keyword evidence="12 13" id="KW-0324">Glycolysis</keyword>
<dbReference type="Proteomes" id="UP000176303">
    <property type="component" value="Unassembled WGS sequence"/>
</dbReference>
<gene>
    <name evidence="13" type="primary">pgk</name>
    <name evidence="17" type="ORF">A3D72_00320</name>
</gene>
<feature type="binding site" evidence="13">
    <location>
        <position position="119"/>
    </location>
    <ligand>
        <name>substrate</name>
    </ligand>
</feature>
<dbReference type="HAMAP" id="MF_00145">
    <property type="entry name" value="Phosphoglyc_kinase"/>
    <property type="match status" value="1"/>
</dbReference>
<dbReference type="FunFam" id="3.40.50.1260:FF:000031">
    <property type="entry name" value="Phosphoglycerate kinase 1"/>
    <property type="match status" value="1"/>
</dbReference>
<dbReference type="Gene3D" id="3.40.50.1260">
    <property type="entry name" value="Phosphoglycerate kinase, N-terminal domain"/>
    <property type="match status" value="2"/>
</dbReference>
<accession>A0A1F7U833</accession>
<evidence type="ECO:0000256" key="14">
    <source>
        <dbReference type="PIRSR" id="PIRSR000724-1"/>
    </source>
</evidence>
<evidence type="ECO:0000256" key="6">
    <source>
        <dbReference type="ARBA" id="ARBA00016471"/>
    </source>
</evidence>
<feature type="binding site" evidence="13 15">
    <location>
        <position position="316"/>
    </location>
    <ligand>
        <name>ATP</name>
        <dbReference type="ChEBI" id="CHEBI:30616"/>
    </ligand>
</feature>
<evidence type="ECO:0000256" key="11">
    <source>
        <dbReference type="ARBA" id="ARBA00022840"/>
    </source>
</evidence>
<dbReference type="STRING" id="1802391.A3D72_00320"/>
<name>A0A1F7U833_9BACT</name>
<dbReference type="InterPro" id="IPR015824">
    <property type="entry name" value="Phosphoglycerate_kinase_N"/>
</dbReference>
<comment type="catalytic activity">
    <reaction evidence="1 13 16">
        <text>(2R)-3-phosphoglycerate + ATP = (2R)-3-phospho-glyceroyl phosphate + ADP</text>
        <dbReference type="Rhea" id="RHEA:14801"/>
        <dbReference type="ChEBI" id="CHEBI:30616"/>
        <dbReference type="ChEBI" id="CHEBI:57604"/>
        <dbReference type="ChEBI" id="CHEBI:58272"/>
        <dbReference type="ChEBI" id="CHEBI:456216"/>
        <dbReference type="EC" id="2.7.2.3"/>
    </reaction>
</comment>
<dbReference type="GO" id="GO:0006094">
    <property type="term" value="P:gluconeogenesis"/>
    <property type="evidence" value="ECO:0007669"/>
    <property type="project" value="TreeGrafter"/>
</dbReference>
<organism evidence="17 18">
    <name type="scientific">Candidatus Uhrbacteria bacterium RIFCSPHIGHO2_02_FULL_57_19</name>
    <dbReference type="NCBI Taxonomy" id="1802391"/>
    <lineage>
        <taxon>Bacteria</taxon>
        <taxon>Candidatus Uhriibacteriota</taxon>
    </lineage>
</organism>
<feature type="binding site" evidence="13">
    <location>
        <begin position="345"/>
        <end position="348"/>
    </location>
    <ligand>
        <name>ATP</name>
        <dbReference type="ChEBI" id="CHEBI:30616"/>
    </ligand>
</feature>
<dbReference type="EC" id="2.7.2.3" evidence="5 13"/>
<dbReference type="PANTHER" id="PTHR11406:SF23">
    <property type="entry name" value="PHOSPHOGLYCERATE KINASE 1, CHLOROPLASTIC-RELATED"/>
    <property type="match status" value="1"/>
</dbReference>
<evidence type="ECO:0000256" key="9">
    <source>
        <dbReference type="ARBA" id="ARBA00022741"/>
    </source>
</evidence>
<keyword evidence="10 13" id="KW-0418">Kinase</keyword>
<dbReference type="GO" id="GO:0006096">
    <property type="term" value="P:glycolytic process"/>
    <property type="evidence" value="ECO:0007669"/>
    <property type="project" value="UniProtKB-UniRule"/>
</dbReference>
<dbReference type="InterPro" id="IPR001576">
    <property type="entry name" value="Phosphoglycerate_kinase"/>
</dbReference>
<feature type="binding site" evidence="13 14">
    <location>
        <begin position="61"/>
        <end position="64"/>
    </location>
    <ligand>
        <name>substrate</name>
    </ligand>
</feature>
<dbReference type="Pfam" id="PF00162">
    <property type="entry name" value="PGK"/>
    <property type="match status" value="1"/>
</dbReference>
<feature type="binding site" evidence="14">
    <location>
        <position position="38"/>
    </location>
    <ligand>
        <name>(2R)-3-phosphoglycerate</name>
        <dbReference type="ChEBI" id="CHEBI:58272"/>
    </ligand>
</feature>
<evidence type="ECO:0000256" key="12">
    <source>
        <dbReference type="ARBA" id="ARBA00023152"/>
    </source>
</evidence>
<dbReference type="PANTHER" id="PTHR11406">
    <property type="entry name" value="PHOSPHOGLYCERATE KINASE"/>
    <property type="match status" value="1"/>
</dbReference>
<evidence type="ECO:0000256" key="1">
    <source>
        <dbReference type="ARBA" id="ARBA00000642"/>
    </source>
</evidence>
<reference evidence="17 18" key="1">
    <citation type="journal article" date="2016" name="Nat. Commun.">
        <title>Thousands of microbial genomes shed light on interconnected biogeochemical processes in an aquifer system.</title>
        <authorList>
            <person name="Anantharaman K."/>
            <person name="Brown C.T."/>
            <person name="Hug L.A."/>
            <person name="Sharon I."/>
            <person name="Castelle C.J."/>
            <person name="Probst A.J."/>
            <person name="Thomas B.C."/>
            <person name="Singh A."/>
            <person name="Wilkins M.J."/>
            <person name="Karaoz U."/>
            <person name="Brodie E.L."/>
            <person name="Williams K.H."/>
            <person name="Hubbard S.S."/>
            <person name="Banfield J.F."/>
        </authorList>
    </citation>
    <scope>NUCLEOTIDE SEQUENCE [LARGE SCALE GENOMIC DNA]</scope>
</reference>
<protein>
    <recommendedName>
        <fullName evidence="6 13">Phosphoglycerate kinase</fullName>
        <ecNumber evidence="5 13">2.7.2.3</ecNumber>
    </recommendedName>
</protein>
<evidence type="ECO:0000256" key="2">
    <source>
        <dbReference type="ARBA" id="ARBA00004838"/>
    </source>
</evidence>
<dbReference type="SUPFAM" id="SSF53748">
    <property type="entry name" value="Phosphoglycerate kinase"/>
    <property type="match status" value="1"/>
</dbReference>
<evidence type="ECO:0000313" key="18">
    <source>
        <dbReference type="Proteomes" id="UP000176303"/>
    </source>
</evidence>
<feature type="binding site" evidence="13 15">
    <location>
        <position position="202"/>
    </location>
    <ligand>
        <name>ATP</name>
        <dbReference type="ChEBI" id="CHEBI:30616"/>
    </ligand>
</feature>
<dbReference type="PRINTS" id="PR00477">
    <property type="entry name" value="PHGLYCKINASE"/>
</dbReference>
<comment type="pathway">
    <text evidence="2 13">Carbohydrate degradation; glycolysis; pyruvate from D-glyceraldehyde 3-phosphate: step 2/5.</text>
</comment>
<comment type="subunit">
    <text evidence="4 13">Monomer.</text>
</comment>
<comment type="caution">
    <text evidence="13">Lacks conserved residue(s) required for the propagation of feature annotation.</text>
</comment>
<comment type="caution">
    <text evidence="17">The sequence shown here is derived from an EMBL/GenBank/DDBJ whole genome shotgun (WGS) entry which is preliminary data.</text>
</comment>
<evidence type="ECO:0000256" key="3">
    <source>
        <dbReference type="ARBA" id="ARBA00008982"/>
    </source>
</evidence>
<keyword evidence="8 13" id="KW-0808">Transferase</keyword>
<evidence type="ECO:0000256" key="7">
    <source>
        <dbReference type="ARBA" id="ARBA00022490"/>
    </source>
</evidence>
<dbReference type="FunFam" id="3.40.50.1260:FF:000006">
    <property type="entry name" value="Phosphoglycerate kinase"/>
    <property type="match status" value="1"/>
</dbReference>
<dbReference type="PIRSF" id="PIRSF000724">
    <property type="entry name" value="Pgk"/>
    <property type="match status" value="1"/>
</dbReference>
<evidence type="ECO:0000256" key="16">
    <source>
        <dbReference type="RuleBase" id="RU000532"/>
    </source>
</evidence>
<comment type="similarity">
    <text evidence="3 13 16">Belongs to the phosphoglycerate kinase family.</text>
</comment>
<keyword evidence="7 13" id="KW-0963">Cytoplasm</keyword>
<dbReference type="InterPro" id="IPR036043">
    <property type="entry name" value="Phosphoglycerate_kinase_sf"/>
</dbReference>
<dbReference type="GO" id="GO:0005829">
    <property type="term" value="C:cytosol"/>
    <property type="evidence" value="ECO:0007669"/>
    <property type="project" value="TreeGrafter"/>
</dbReference>
<dbReference type="AlphaFoldDB" id="A0A1F7U833"/>
<feature type="binding site" evidence="14">
    <location>
        <position position="119"/>
    </location>
    <ligand>
        <name>(2R)-3-phosphoglycerate</name>
        <dbReference type="ChEBI" id="CHEBI:58272"/>
    </ligand>
</feature>
<keyword evidence="9 13" id="KW-0547">Nucleotide-binding</keyword>
<dbReference type="GO" id="GO:0043531">
    <property type="term" value="F:ADP binding"/>
    <property type="evidence" value="ECO:0007669"/>
    <property type="project" value="TreeGrafter"/>
</dbReference>
<dbReference type="GO" id="GO:0004618">
    <property type="term" value="F:phosphoglycerate kinase activity"/>
    <property type="evidence" value="ECO:0007669"/>
    <property type="project" value="UniProtKB-UniRule"/>
</dbReference>
<evidence type="ECO:0000256" key="5">
    <source>
        <dbReference type="ARBA" id="ARBA00013061"/>
    </source>
</evidence>
<feature type="binding site" evidence="14">
    <location>
        <position position="152"/>
    </location>
    <ligand>
        <name>(2R)-3-phosphoglycerate</name>
        <dbReference type="ChEBI" id="CHEBI:58272"/>
    </ligand>
</feature>
<feature type="binding site" evidence="13">
    <location>
        <position position="38"/>
    </location>
    <ligand>
        <name>substrate</name>
    </ligand>
</feature>
<evidence type="ECO:0000256" key="10">
    <source>
        <dbReference type="ARBA" id="ARBA00022777"/>
    </source>
</evidence>
<feature type="binding site" evidence="13 14">
    <location>
        <begin position="22"/>
        <end position="24"/>
    </location>
    <ligand>
        <name>substrate</name>
    </ligand>
</feature>
<evidence type="ECO:0000256" key="8">
    <source>
        <dbReference type="ARBA" id="ARBA00022679"/>
    </source>
</evidence>
<keyword evidence="11 13" id="KW-0067">ATP-binding</keyword>
<dbReference type="EMBL" id="MGDZ01000012">
    <property type="protein sequence ID" value="OGL73978.1"/>
    <property type="molecule type" value="Genomic_DNA"/>
</dbReference>
<dbReference type="GO" id="GO:0005524">
    <property type="term" value="F:ATP binding"/>
    <property type="evidence" value="ECO:0007669"/>
    <property type="project" value="UniProtKB-KW"/>
</dbReference>
<sequence length="390" mass="42924">MKLRSIRQAKGLRGKRVLVRVDFNLPLGPNGSVADDWRIRRVAPTVDYLVKRGARVALLSHLGRPKGAERALRMDAVSDRLDYIIKRPVRKLNDCVGPSVEGAVQALGPGEIVLLENVRFHPGEEKNDPKFARELARVADIYINDAFAVSHRAAASVVGVTKYLPSYAGLLMEEEVKALSKLLGKPKRPFVVLIGGAKIETKIGVIKNFLRKADSVLLGGALVLPFIKALHHRVGSSKVDPKEIRIAAGLIRNKKIELPVDLVVETMRRTPAVRWIDKVGVGETIYDIGPETIRRYAEILRRAETIVWNGPLGKFEEKRYSHGTIALGRFVATRSKGPAFGVVGGGETIQALKLTKMEEYVDFISTGGGAMLEFLEGKMLPGIKPLVDRL</sequence>